<dbReference type="AlphaFoldDB" id="A0A2I2FGX5"/>
<dbReference type="PROSITE" id="PS50115">
    <property type="entry name" value="ARFGAP"/>
    <property type="match status" value="1"/>
</dbReference>
<dbReference type="PANTHER" id="PTHR45705:SF7">
    <property type="entry name" value="ACTIVATING PROTEIN FOR ARF, PUTATIVE (AFU_ORTHOLOGUE AFUA_4G09120)-RELATED"/>
    <property type="match status" value="1"/>
</dbReference>
<dbReference type="FunFam" id="1.10.220.150:FF:000026">
    <property type="entry name" value="GTPase activating protein for Arf, putative"/>
    <property type="match status" value="1"/>
</dbReference>
<organism evidence="5 6">
    <name type="scientific">Aspergillus candidus</name>
    <dbReference type="NCBI Taxonomy" id="41067"/>
    <lineage>
        <taxon>Eukaryota</taxon>
        <taxon>Fungi</taxon>
        <taxon>Dikarya</taxon>
        <taxon>Ascomycota</taxon>
        <taxon>Pezizomycotina</taxon>
        <taxon>Eurotiomycetes</taxon>
        <taxon>Eurotiomycetidae</taxon>
        <taxon>Eurotiales</taxon>
        <taxon>Aspergillaceae</taxon>
        <taxon>Aspergillus</taxon>
        <taxon>Aspergillus subgen. Circumdati</taxon>
    </lineage>
</organism>
<dbReference type="SMART" id="SM00105">
    <property type="entry name" value="ArfGap"/>
    <property type="match status" value="1"/>
</dbReference>
<evidence type="ECO:0000259" key="4">
    <source>
        <dbReference type="PROSITE" id="PS50115"/>
    </source>
</evidence>
<dbReference type="GO" id="GO:0005737">
    <property type="term" value="C:cytoplasm"/>
    <property type="evidence" value="ECO:0007669"/>
    <property type="project" value="TreeGrafter"/>
</dbReference>
<protein>
    <recommendedName>
        <fullName evidence="7">ArfGap-domain-containing protein</fullName>
    </recommendedName>
</protein>
<dbReference type="Pfam" id="PF01412">
    <property type="entry name" value="ArfGap"/>
    <property type="match status" value="1"/>
</dbReference>
<dbReference type="Gene3D" id="1.10.8.10">
    <property type="entry name" value="DNA helicase RuvA subunit, C-terminal domain"/>
    <property type="match status" value="1"/>
</dbReference>
<evidence type="ECO:0000313" key="6">
    <source>
        <dbReference type="Proteomes" id="UP000234585"/>
    </source>
</evidence>
<dbReference type="InterPro" id="IPR037278">
    <property type="entry name" value="ARFGAP/RecO"/>
</dbReference>
<feature type="region of interest" description="Disordered" evidence="2">
    <location>
        <begin position="238"/>
        <end position="307"/>
    </location>
</feature>
<feature type="domain" description="Arf-GAP" evidence="4">
    <location>
        <begin position="15"/>
        <end position="136"/>
    </location>
</feature>
<dbReference type="SUPFAM" id="SSF46934">
    <property type="entry name" value="UBA-like"/>
    <property type="match status" value="1"/>
</dbReference>
<evidence type="ECO:0000259" key="3">
    <source>
        <dbReference type="PROSITE" id="PS50030"/>
    </source>
</evidence>
<accession>A0A2I2FGX5</accession>
<feature type="region of interest" description="Disordered" evidence="2">
    <location>
        <begin position="125"/>
        <end position="200"/>
    </location>
</feature>
<feature type="compositionally biased region" description="Polar residues" evidence="2">
    <location>
        <begin position="244"/>
        <end position="271"/>
    </location>
</feature>
<dbReference type="CDD" id="cd08204">
    <property type="entry name" value="ArfGap"/>
    <property type="match status" value="1"/>
</dbReference>
<sequence length="651" mass="69442">MVMGISKRQQFRNERALQDLIRSVPGNDRCADCQAMNPGWASWNMGLFLCMRCAAIHRKLGTHISKVKSLSMDTWAADQVDNMKSHGNNLMNKIYNPKNVKPPIPTDVDEADACMERFIRQKYQYRSLEEGKAQQPPSRHDSGYDRSPEGSPPPLPPKPNRPIGFGLRSASSATNLRRVSDRQASPPPPLPTSAGSDPVFESNMATLRSMGFANERRNAGALRGLDGNLDKAIETLMRLGEGGNNPTLRSKTPTTATGRDTASRAGSTNPFDQLDANPPAQSNGQSYNPFDMPSQPQQPPMPSSAQPLDVSFQHLQVSQPLFPHSTGGYPQSQPAPPQSLYQQSATPPVSATFNQAAFAAPPPTSDLGNNPFFQSAAQPQGILTPPISNQSAGSPQTNNPFFTQPPPQPTSAPQVTPAGFHPPRHANTMPALSTSAFGQPSPFQSQPPQPQPQAQPQSLLQPQQSQYGSGSLNPYQTTAAPTAPQNLAPPSQFGVQQLTPQPTGRMNKNNILSLYQFAPPPPTLPEQPPLSAPLGGPQAPTSAPNFAQPNPGAQPPFDASGGSRNPFFTQAPGAMPTQAPMPAQAPMQPAQAQPAFGAQPAYGYGTAMNSAPSTTGTFPKGHMSQQSVDINGFQTGRHSPDAFASLSARYG</sequence>
<dbReference type="RefSeq" id="XP_024673876.1">
    <property type="nucleotide sequence ID" value="XM_024811894.1"/>
</dbReference>
<feature type="compositionally biased region" description="Pro residues" evidence="2">
    <location>
        <begin position="518"/>
        <end position="531"/>
    </location>
</feature>
<dbReference type="EMBL" id="KZ559127">
    <property type="protein sequence ID" value="PLB39864.1"/>
    <property type="molecule type" value="Genomic_DNA"/>
</dbReference>
<keyword evidence="6" id="KW-1185">Reference proteome</keyword>
<feature type="compositionally biased region" description="Polar residues" evidence="2">
    <location>
        <begin position="339"/>
        <end position="355"/>
    </location>
</feature>
<feature type="compositionally biased region" description="Polar residues" evidence="2">
    <location>
        <begin position="467"/>
        <end position="513"/>
    </location>
</feature>
<dbReference type="SMART" id="SM00165">
    <property type="entry name" value="UBA"/>
    <property type="match status" value="1"/>
</dbReference>
<dbReference type="PANTHER" id="PTHR45705">
    <property type="entry name" value="FI20236P1"/>
    <property type="match status" value="1"/>
</dbReference>
<gene>
    <name evidence="5" type="ORF">BDW47DRAFT_102571</name>
</gene>
<feature type="region of interest" description="Disordered" evidence="2">
    <location>
        <begin position="608"/>
        <end position="651"/>
    </location>
</feature>
<dbReference type="PROSITE" id="PS50030">
    <property type="entry name" value="UBA"/>
    <property type="match status" value="1"/>
</dbReference>
<dbReference type="InterPro" id="IPR051718">
    <property type="entry name" value="ARF_GTPase-activating"/>
</dbReference>
<keyword evidence="1" id="KW-0479">Metal-binding</keyword>
<feature type="compositionally biased region" description="Polar residues" evidence="2">
    <location>
        <begin position="608"/>
        <end position="637"/>
    </location>
</feature>
<feature type="compositionally biased region" description="Polar residues" evidence="2">
    <location>
        <begin position="279"/>
        <end position="288"/>
    </location>
</feature>
<dbReference type="STRING" id="41067.A0A2I2FGX5"/>
<feature type="compositionally biased region" description="Pro residues" evidence="2">
    <location>
        <begin position="150"/>
        <end position="160"/>
    </location>
</feature>
<dbReference type="OrthoDB" id="10266696at2759"/>
<feature type="compositionally biased region" description="Basic and acidic residues" evidence="2">
    <location>
        <begin position="127"/>
        <end position="148"/>
    </location>
</feature>
<feature type="domain" description="UBA" evidence="3">
    <location>
        <begin position="198"/>
        <end position="239"/>
    </location>
</feature>
<evidence type="ECO:0000313" key="5">
    <source>
        <dbReference type="EMBL" id="PLB39864.1"/>
    </source>
</evidence>
<feature type="compositionally biased region" description="Polar residues" evidence="2">
    <location>
        <begin position="539"/>
        <end position="548"/>
    </location>
</feature>
<feature type="compositionally biased region" description="Low complexity" evidence="2">
    <location>
        <begin position="454"/>
        <end position="466"/>
    </location>
</feature>
<evidence type="ECO:0000256" key="2">
    <source>
        <dbReference type="SAM" id="MobiDB-lite"/>
    </source>
</evidence>
<dbReference type="PRINTS" id="PR00405">
    <property type="entry name" value="REVINTRACTNG"/>
</dbReference>
<dbReference type="InterPro" id="IPR001164">
    <property type="entry name" value="ArfGAP_dom"/>
</dbReference>
<dbReference type="Gene3D" id="1.10.220.150">
    <property type="entry name" value="Arf GTPase activating protein"/>
    <property type="match status" value="1"/>
</dbReference>
<dbReference type="GO" id="GO:0005096">
    <property type="term" value="F:GTPase activator activity"/>
    <property type="evidence" value="ECO:0007669"/>
    <property type="project" value="InterPro"/>
</dbReference>
<dbReference type="GO" id="GO:0008270">
    <property type="term" value="F:zinc ion binding"/>
    <property type="evidence" value="ECO:0007669"/>
    <property type="project" value="UniProtKB-KW"/>
</dbReference>
<proteinExistence type="predicted"/>
<feature type="compositionally biased region" description="Low complexity" evidence="2">
    <location>
        <begin position="569"/>
        <end position="594"/>
    </location>
</feature>
<reference evidence="5 6" key="1">
    <citation type="submission" date="2017-12" db="EMBL/GenBank/DDBJ databases">
        <authorList>
            <consortium name="DOE Joint Genome Institute"/>
            <person name="Haridas S."/>
            <person name="Kjaerbolling I."/>
            <person name="Vesth T.C."/>
            <person name="Frisvad J.C."/>
            <person name="Nybo J.L."/>
            <person name="Theobald S."/>
            <person name="Kuo A."/>
            <person name="Bowyer P."/>
            <person name="Matsuda Y."/>
            <person name="Mondo S."/>
            <person name="Lyhne E.K."/>
            <person name="Kogle M.E."/>
            <person name="Clum A."/>
            <person name="Lipzen A."/>
            <person name="Salamov A."/>
            <person name="Ngan C.Y."/>
            <person name="Daum C."/>
            <person name="Chiniquy J."/>
            <person name="Barry K."/>
            <person name="LaButti K."/>
            <person name="Simmons B.A."/>
            <person name="Magnuson J.K."/>
            <person name="Mortensen U.H."/>
            <person name="Larsen T.O."/>
            <person name="Grigoriev I.V."/>
            <person name="Baker S.E."/>
            <person name="Andersen M.R."/>
            <person name="Nordberg H.P."/>
            <person name="Cantor M.N."/>
            <person name="Hua S.X."/>
        </authorList>
    </citation>
    <scope>NUCLEOTIDE SEQUENCE [LARGE SCALE GENOMIC DNA]</scope>
    <source>
        <strain evidence="5 6">CBS 102.13</strain>
    </source>
</reference>
<dbReference type="InterPro" id="IPR038508">
    <property type="entry name" value="ArfGAP_dom_sf"/>
</dbReference>
<feature type="compositionally biased region" description="Polar residues" evidence="2">
    <location>
        <begin position="366"/>
        <end position="378"/>
    </location>
</feature>
<keyword evidence="1" id="KW-0862">Zinc</keyword>
<evidence type="ECO:0008006" key="7">
    <source>
        <dbReference type="Google" id="ProtNLM"/>
    </source>
</evidence>
<dbReference type="InterPro" id="IPR015940">
    <property type="entry name" value="UBA"/>
</dbReference>
<dbReference type="GeneID" id="36519054"/>
<keyword evidence="1" id="KW-0863">Zinc-finger</keyword>
<name>A0A2I2FGX5_ASPCN</name>
<evidence type="ECO:0000256" key="1">
    <source>
        <dbReference type="PROSITE-ProRule" id="PRU00288"/>
    </source>
</evidence>
<feature type="region of interest" description="Disordered" evidence="2">
    <location>
        <begin position="320"/>
        <end position="594"/>
    </location>
</feature>
<dbReference type="Proteomes" id="UP000234585">
    <property type="component" value="Unassembled WGS sequence"/>
</dbReference>
<dbReference type="InterPro" id="IPR009060">
    <property type="entry name" value="UBA-like_sf"/>
</dbReference>
<dbReference type="SUPFAM" id="SSF57863">
    <property type="entry name" value="ArfGap/RecO-like zinc finger"/>
    <property type="match status" value="1"/>
</dbReference>